<feature type="region of interest" description="Disordered" evidence="1">
    <location>
        <begin position="1"/>
        <end position="68"/>
    </location>
</feature>
<proteinExistence type="predicted"/>
<evidence type="ECO:0000313" key="2">
    <source>
        <dbReference type="EMBL" id="OEU99937.1"/>
    </source>
</evidence>
<reference evidence="2 3" key="1">
    <citation type="journal article" date="2016" name="Front. Microbiol.">
        <title>Comparative Genomics Analysis of Streptomyces Species Reveals Their Adaptation to the Marine Environment and Their Diversity at the Genomic Level.</title>
        <authorList>
            <person name="Tian X."/>
            <person name="Zhang Z."/>
            <person name="Yang T."/>
            <person name="Chen M."/>
            <person name="Li J."/>
            <person name="Chen F."/>
            <person name="Yang J."/>
            <person name="Li W."/>
            <person name="Zhang B."/>
            <person name="Zhang Z."/>
            <person name="Wu J."/>
            <person name="Zhang C."/>
            <person name="Long L."/>
            <person name="Xiao J."/>
        </authorList>
    </citation>
    <scope>NUCLEOTIDE SEQUENCE [LARGE SCALE GENOMIC DNA]</scope>
    <source>
        <strain evidence="2 3">SCSIO M10379</strain>
    </source>
</reference>
<protein>
    <submittedName>
        <fullName evidence="2">Uncharacterized protein</fullName>
    </submittedName>
</protein>
<name>A0A1E7K7N1_9ACTN</name>
<gene>
    <name evidence="2" type="ORF">AN217_21440</name>
</gene>
<accession>A0A1E7K7N1</accession>
<comment type="caution">
    <text evidence="2">The sequence shown here is derived from an EMBL/GenBank/DDBJ whole genome shotgun (WGS) entry which is preliminary data.</text>
</comment>
<sequence>MLTGVTRAVEIPEAGHRPTEENPQAVARESRAFTTGRRVRGSPCRPARTGWAPEPSACGAGVVRRRHT</sequence>
<evidence type="ECO:0000256" key="1">
    <source>
        <dbReference type="SAM" id="MobiDB-lite"/>
    </source>
</evidence>
<evidence type="ECO:0000313" key="3">
    <source>
        <dbReference type="Proteomes" id="UP000175829"/>
    </source>
</evidence>
<dbReference type="AlphaFoldDB" id="A0A1E7K7N1"/>
<dbReference type="EMBL" id="LJGV01000022">
    <property type="protein sequence ID" value="OEU99937.1"/>
    <property type="molecule type" value="Genomic_DNA"/>
</dbReference>
<dbReference type="PATRIC" id="fig|943816.4.peg.3826"/>
<organism evidence="2 3">
    <name type="scientific">Streptomyces qinglanensis</name>
    <dbReference type="NCBI Taxonomy" id="943816"/>
    <lineage>
        <taxon>Bacteria</taxon>
        <taxon>Bacillati</taxon>
        <taxon>Actinomycetota</taxon>
        <taxon>Actinomycetes</taxon>
        <taxon>Kitasatosporales</taxon>
        <taxon>Streptomycetaceae</taxon>
        <taxon>Streptomyces</taxon>
    </lineage>
</organism>
<dbReference type="Proteomes" id="UP000175829">
    <property type="component" value="Unassembled WGS sequence"/>
</dbReference>